<dbReference type="InterPro" id="IPR036322">
    <property type="entry name" value="WD40_repeat_dom_sf"/>
</dbReference>
<dbReference type="InterPro" id="IPR036047">
    <property type="entry name" value="F-box-like_dom_sf"/>
</dbReference>
<evidence type="ECO:0000256" key="2">
    <source>
        <dbReference type="ARBA" id="ARBA00022737"/>
    </source>
</evidence>
<proteinExistence type="predicted"/>
<dbReference type="GO" id="GO:0005737">
    <property type="term" value="C:cytoplasm"/>
    <property type="evidence" value="ECO:0007669"/>
    <property type="project" value="TreeGrafter"/>
</dbReference>
<name>A0A1X2J0I1_9FUNG</name>
<dbReference type="PROSITE" id="PS50181">
    <property type="entry name" value="FBOX"/>
    <property type="match status" value="1"/>
</dbReference>
<keyword evidence="2" id="KW-0677">Repeat</keyword>
<feature type="domain" description="F-box" evidence="5">
    <location>
        <begin position="199"/>
        <end position="246"/>
    </location>
</feature>
<dbReference type="Pfam" id="PF12937">
    <property type="entry name" value="F-box-like"/>
    <property type="match status" value="1"/>
</dbReference>
<dbReference type="PANTHER" id="PTHR19849">
    <property type="entry name" value="PHOSPHOLIPASE A-2-ACTIVATING PROTEIN"/>
    <property type="match status" value="1"/>
</dbReference>
<dbReference type="SMART" id="SM00256">
    <property type="entry name" value="FBOX"/>
    <property type="match status" value="1"/>
</dbReference>
<keyword evidence="1 3" id="KW-0853">WD repeat</keyword>
<feature type="repeat" description="WD" evidence="3">
    <location>
        <begin position="473"/>
        <end position="488"/>
    </location>
</feature>
<dbReference type="PRINTS" id="PR00320">
    <property type="entry name" value="GPROTEINBRPT"/>
</dbReference>
<dbReference type="STRING" id="90262.A0A1X2J0I1"/>
<dbReference type="InterPro" id="IPR001680">
    <property type="entry name" value="WD40_rpt"/>
</dbReference>
<accession>A0A1X2J0I1</accession>
<dbReference type="SMART" id="SM00320">
    <property type="entry name" value="WD40"/>
    <property type="match status" value="7"/>
</dbReference>
<evidence type="ECO:0000256" key="4">
    <source>
        <dbReference type="SAM" id="MobiDB-lite"/>
    </source>
</evidence>
<dbReference type="InterPro" id="IPR015943">
    <property type="entry name" value="WD40/YVTN_repeat-like_dom_sf"/>
</dbReference>
<reference evidence="6 7" key="1">
    <citation type="submission" date="2016-07" db="EMBL/GenBank/DDBJ databases">
        <title>Pervasive Adenine N6-methylation of Active Genes in Fungi.</title>
        <authorList>
            <consortium name="DOE Joint Genome Institute"/>
            <person name="Mondo S.J."/>
            <person name="Dannebaum R.O."/>
            <person name="Kuo R.C."/>
            <person name="Labutti K."/>
            <person name="Haridas S."/>
            <person name="Kuo A."/>
            <person name="Salamov A."/>
            <person name="Ahrendt S.R."/>
            <person name="Lipzen A."/>
            <person name="Sullivan W."/>
            <person name="Andreopoulos W.B."/>
            <person name="Clum A."/>
            <person name="Lindquist E."/>
            <person name="Daum C."/>
            <person name="Ramamoorthy G.K."/>
            <person name="Gryganskyi A."/>
            <person name="Culley D."/>
            <person name="Magnuson J.K."/>
            <person name="James T.Y."/>
            <person name="O'Malley M.A."/>
            <person name="Stajich J.E."/>
            <person name="Spatafora J.W."/>
            <person name="Visel A."/>
            <person name="Grigoriev I.V."/>
        </authorList>
    </citation>
    <scope>NUCLEOTIDE SEQUENCE [LARGE SCALE GENOMIC DNA]</scope>
    <source>
        <strain evidence="6 7">NRRL 1336</strain>
    </source>
</reference>
<organism evidence="6 7">
    <name type="scientific">Absidia repens</name>
    <dbReference type="NCBI Taxonomy" id="90262"/>
    <lineage>
        <taxon>Eukaryota</taxon>
        <taxon>Fungi</taxon>
        <taxon>Fungi incertae sedis</taxon>
        <taxon>Mucoromycota</taxon>
        <taxon>Mucoromycotina</taxon>
        <taxon>Mucoromycetes</taxon>
        <taxon>Mucorales</taxon>
        <taxon>Cunninghamellaceae</taxon>
        <taxon>Absidia</taxon>
    </lineage>
</organism>
<dbReference type="OrthoDB" id="190105at2759"/>
<dbReference type="SUPFAM" id="SSF81383">
    <property type="entry name" value="F-box domain"/>
    <property type="match status" value="1"/>
</dbReference>
<dbReference type="GO" id="GO:0005634">
    <property type="term" value="C:nucleus"/>
    <property type="evidence" value="ECO:0007669"/>
    <property type="project" value="TreeGrafter"/>
</dbReference>
<feature type="region of interest" description="Disordered" evidence="4">
    <location>
        <begin position="116"/>
        <end position="137"/>
    </location>
</feature>
<keyword evidence="7" id="KW-1185">Reference proteome</keyword>
<dbReference type="Gene3D" id="2.130.10.10">
    <property type="entry name" value="YVTN repeat-like/Quinoprotein amine dehydrogenase"/>
    <property type="match status" value="1"/>
</dbReference>
<feature type="repeat" description="WD" evidence="3">
    <location>
        <begin position="593"/>
        <end position="632"/>
    </location>
</feature>
<dbReference type="PROSITE" id="PS50082">
    <property type="entry name" value="WD_REPEATS_2"/>
    <property type="match status" value="5"/>
</dbReference>
<dbReference type="Pfam" id="PF00400">
    <property type="entry name" value="WD40"/>
    <property type="match status" value="7"/>
</dbReference>
<evidence type="ECO:0000313" key="7">
    <source>
        <dbReference type="Proteomes" id="UP000193560"/>
    </source>
</evidence>
<gene>
    <name evidence="6" type="ORF">BCR42DRAFT_399964</name>
</gene>
<dbReference type="CDD" id="cd00200">
    <property type="entry name" value="WD40"/>
    <property type="match status" value="1"/>
</dbReference>
<dbReference type="GO" id="GO:0043161">
    <property type="term" value="P:proteasome-mediated ubiquitin-dependent protein catabolic process"/>
    <property type="evidence" value="ECO:0007669"/>
    <property type="project" value="TreeGrafter"/>
</dbReference>
<dbReference type="EMBL" id="MCGE01000001">
    <property type="protein sequence ID" value="ORZ25357.1"/>
    <property type="molecule type" value="Genomic_DNA"/>
</dbReference>
<protein>
    <submittedName>
        <fullName evidence="6">WD40-repeat-containing domain protein</fullName>
    </submittedName>
</protein>
<dbReference type="PROSITE" id="PS50294">
    <property type="entry name" value="WD_REPEATS_REGION"/>
    <property type="match status" value="2"/>
</dbReference>
<feature type="repeat" description="WD" evidence="3">
    <location>
        <begin position="551"/>
        <end position="592"/>
    </location>
</feature>
<dbReference type="InterPro" id="IPR020472">
    <property type="entry name" value="WD40_PAC1"/>
</dbReference>
<feature type="repeat" description="WD" evidence="3">
    <location>
        <begin position="511"/>
        <end position="550"/>
    </location>
</feature>
<dbReference type="AlphaFoldDB" id="A0A1X2J0I1"/>
<dbReference type="GO" id="GO:0010992">
    <property type="term" value="P:ubiquitin recycling"/>
    <property type="evidence" value="ECO:0007669"/>
    <property type="project" value="TreeGrafter"/>
</dbReference>
<feature type="compositionally biased region" description="Acidic residues" evidence="4">
    <location>
        <begin position="297"/>
        <end position="315"/>
    </location>
</feature>
<evidence type="ECO:0000259" key="5">
    <source>
        <dbReference type="PROSITE" id="PS50181"/>
    </source>
</evidence>
<dbReference type="PROSITE" id="PS00678">
    <property type="entry name" value="WD_REPEATS_1"/>
    <property type="match status" value="2"/>
</dbReference>
<feature type="repeat" description="WD" evidence="3">
    <location>
        <begin position="405"/>
        <end position="444"/>
    </location>
</feature>
<dbReference type="GO" id="GO:0043130">
    <property type="term" value="F:ubiquitin binding"/>
    <property type="evidence" value="ECO:0007669"/>
    <property type="project" value="TreeGrafter"/>
</dbReference>
<sequence>MNSTTLQDDTTAMPLQEAVYPLSAVATPPSVKYSSFDSSISNLRGTHSKACCLSFSGHQDRSLRKRSVTCDDCNSPFNTSFKRARTKSSNNSQSIIDIQNDTPYYYYNTTAFPSPSPTPISQHPHYHQDQEHSALSVHHQQNINDQPLLNALWNMPNMIDTFDTLPAHMKTYMLFQLLKRSTTSSLKFVNSLIMPVIKRDVLSCLPHELALQVIRQLDVRSLCRAATVSKTWRQIVDHDQATWKRLLCKDGFLENDDNEEDNGSFVASGTTMTSPTSVHEWLYDNDNIKMIDTKNNDDDDGDPMDIDDGDDDNDDDGTRGSSTYNKEQPLLRIDNPYKQHYRERHTLRENWRHGCFKRTCFQGHNMATQSVVTCLQFDEDKIISGVDDRVINIYDIRSGRHISTLRGHEGGVWTLQYIGNTLVSGSTDRTIRVWDIERGVCTHVFFGHMSTVRCLQIVMPTMIDGQLKPAHPLIISGSRDSTIRVWRLPDPRTDAPFDGRDRVNPWHLHTLTGHSLSVRAITAHGNTLVSGSYDSTVGVFDLETGRLVHRMEGHAQKVYAVVIDPQRNRCMSGSMDGSVRIWDLASGQCLQILDGHTILVGLLGLSKNHIVSGSADATLRIWSSDTGVCQHVLSGHQAAITCFQHDDQKVISGSEGGLKMWDVKTGKHMNDLITGVDGIWRVAFDKRRCIAAVYKNGVTSFEVLDFGVHGLEASGGQLDQL</sequence>
<evidence type="ECO:0000256" key="1">
    <source>
        <dbReference type="ARBA" id="ARBA00022574"/>
    </source>
</evidence>
<comment type="caution">
    <text evidence="6">The sequence shown here is derived from an EMBL/GenBank/DDBJ whole genome shotgun (WGS) entry which is preliminary data.</text>
</comment>
<dbReference type="PANTHER" id="PTHR19849:SF1">
    <property type="entry name" value="F-BOX_WD REPEAT-CONTAINING PROTEIN 7"/>
    <property type="match status" value="1"/>
</dbReference>
<dbReference type="SUPFAM" id="SSF50978">
    <property type="entry name" value="WD40 repeat-like"/>
    <property type="match status" value="1"/>
</dbReference>
<feature type="region of interest" description="Disordered" evidence="4">
    <location>
        <begin position="293"/>
        <end position="329"/>
    </location>
</feature>
<evidence type="ECO:0000313" key="6">
    <source>
        <dbReference type="EMBL" id="ORZ25357.1"/>
    </source>
</evidence>
<dbReference type="InterPro" id="IPR001810">
    <property type="entry name" value="F-box_dom"/>
</dbReference>
<dbReference type="InterPro" id="IPR019775">
    <property type="entry name" value="WD40_repeat_CS"/>
</dbReference>
<evidence type="ECO:0000256" key="3">
    <source>
        <dbReference type="PROSITE-ProRule" id="PRU00221"/>
    </source>
</evidence>
<dbReference type="Proteomes" id="UP000193560">
    <property type="component" value="Unassembled WGS sequence"/>
</dbReference>
<dbReference type="Gene3D" id="1.20.1280.50">
    <property type="match status" value="1"/>
</dbReference>